<evidence type="ECO:0000313" key="5">
    <source>
        <dbReference type="Proteomes" id="UP000095658"/>
    </source>
</evidence>
<dbReference type="InterPro" id="IPR012851">
    <property type="entry name" value="Spore_coat_CotF-like"/>
</dbReference>
<evidence type="ECO:0000256" key="2">
    <source>
        <dbReference type="ARBA" id="ARBA00024325"/>
    </source>
</evidence>
<reference evidence="4 5" key="1">
    <citation type="submission" date="2016-06" db="EMBL/GenBank/DDBJ databases">
        <title>Domibacillus iocasae genome sequencing.</title>
        <authorList>
            <person name="Verma A."/>
            <person name="Pal Y."/>
            <person name="Ojha A.K."/>
            <person name="Krishnamurthi S."/>
        </authorList>
    </citation>
    <scope>NUCLEOTIDE SEQUENCE [LARGE SCALE GENOMIC DNA]</scope>
    <source>
        <strain evidence="4 5">DSM 29979</strain>
    </source>
</reference>
<dbReference type="Proteomes" id="UP000095658">
    <property type="component" value="Unassembled WGS sequence"/>
</dbReference>
<proteinExistence type="inferred from homology"/>
<dbReference type="Pfam" id="PF07875">
    <property type="entry name" value="Coat_F"/>
    <property type="match status" value="1"/>
</dbReference>
<dbReference type="GO" id="GO:0030435">
    <property type="term" value="P:sporulation resulting in formation of a cellular spore"/>
    <property type="evidence" value="ECO:0007669"/>
    <property type="project" value="UniProtKB-KW"/>
</dbReference>
<keyword evidence="5" id="KW-1185">Reference proteome</keyword>
<comment type="caution">
    <text evidence="4">The sequence shown here is derived from an EMBL/GenBank/DDBJ whole genome shotgun (WGS) entry which is preliminary data.</text>
</comment>
<dbReference type="PANTHER" id="PTHR39183">
    <property type="entry name" value="SPORE COAT PROTEIN F-LIKE PROTEIN YHCQ"/>
    <property type="match status" value="1"/>
</dbReference>
<organism evidence="4 5">
    <name type="scientific">Domibacillus iocasae</name>
    <dbReference type="NCBI Taxonomy" id="1714016"/>
    <lineage>
        <taxon>Bacteria</taxon>
        <taxon>Bacillati</taxon>
        <taxon>Bacillota</taxon>
        <taxon>Bacilli</taxon>
        <taxon>Bacillales</taxon>
        <taxon>Bacillaceae</taxon>
        <taxon>Domibacillus</taxon>
    </lineage>
</organism>
<comment type="subcellular location">
    <subcellularLocation>
        <location evidence="2">Spore coat</location>
    </subcellularLocation>
</comment>
<dbReference type="OrthoDB" id="2703958at2"/>
<evidence type="ECO:0000256" key="3">
    <source>
        <dbReference type="ARBA" id="ARBA00024344"/>
    </source>
</evidence>
<sequence>MKFSYPTEIIPSLHLACHKTLELHEIVAMTANYLTEFKMQLANIQDSTCEVYIWRLSVALCKIRLLDLLPFYEKAPIPMMHSDNHEMYSSKLIGVDLTAFYVGKLLIFAKNALCNYAGAITETATSSLRERFQSQLQKAIKLHANVFNFMLERSYYPAYHLDQLLANDLKNANAPLKR</sequence>
<dbReference type="EMBL" id="MAMP01000007">
    <property type="protein sequence ID" value="OES46024.1"/>
    <property type="molecule type" value="Genomic_DNA"/>
</dbReference>
<dbReference type="Gene3D" id="1.20.1260.10">
    <property type="match status" value="1"/>
</dbReference>
<accession>A0A1E7DSG4</accession>
<dbReference type="PANTHER" id="PTHR39183:SF1">
    <property type="entry name" value="SPORE COAT PROTEIN F-LIKE PROTEIN YHCQ"/>
    <property type="match status" value="1"/>
</dbReference>
<name>A0A1E7DSG4_9BACI</name>
<keyword evidence="1" id="KW-0749">Sporulation</keyword>
<evidence type="ECO:0000313" key="4">
    <source>
        <dbReference type="EMBL" id="OES46024.1"/>
    </source>
</evidence>
<dbReference type="STRING" id="1714016.BA724_16665"/>
<evidence type="ECO:0000256" key="1">
    <source>
        <dbReference type="ARBA" id="ARBA00022969"/>
    </source>
</evidence>
<dbReference type="AlphaFoldDB" id="A0A1E7DSG4"/>
<dbReference type="InterPro" id="IPR012347">
    <property type="entry name" value="Ferritin-like"/>
</dbReference>
<protein>
    <recommendedName>
        <fullName evidence="6">Spore coat protein</fullName>
    </recommendedName>
</protein>
<gene>
    <name evidence="4" type="ORF">BA724_16665</name>
</gene>
<comment type="similarity">
    <text evidence="3">Belongs to the CotF family.</text>
</comment>
<evidence type="ECO:0008006" key="6">
    <source>
        <dbReference type="Google" id="ProtNLM"/>
    </source>
</evidence>